<gene>
    <name evidence="2" type="ORF">C2R22_02265</name>
</gene>
<dbReference type="KEGG" id="srub:C2R22_02265"/>
<evidence type="ECO:0000256" key="1">
    <source>
        <dbReference type="SAM" id="MobiDB-lite"/>
    </source>
</evidence>
<dbReference type="PROSITE" id="PS51257">
    <property type="entry name" value="PROKAR_LIPOPROTEIN"/>
    <property type="match status" value="1"/>
</dbReference>
<proteinExistence type="predicted"/>
<name>A0A2I8VFC2_9EURY</name>
<feature type="region of interest" description="Disordered" evidence="1">
    <location>
        <begin position="88"/>
        <end position="110"/>
    </location>
</feature>
<dbReference type="RefSeq" id="WP_103424178.1">
    <property type="nucleotide sequence ID" value="NZ_CP026309.1"/>
</dbReference>
<dbReference type="NCBIfam" id="TIGR01409">
    <property type="entry name" value="TAT_signal_seq"/>
    <property type="match status" value="1"/>
</dbReference>
<feature type="compositionally biased region" description="Gly residues" evidence="1">
    <location>
        <begin position="89"/>
        <end position="107"/>
    </location>
</feature>
<dbReference type="PROSITE" id="PS51318">
    <property type="entry name" value="TAT"/>
    <property type="match status" value="1"/>
</dbReference>
<dbReference type="AlphaFoldDB" id="A0A2I8VFC2"/>
<keyword evidence="3" id="KW-1185">Reference proteome</keyword>
<feature type="region of interest" description="Disordered" evidence="1">
    <location>
        <begin position="20"/>
        <end position="49"/>
    </location>
</feature>
<sequence length="236" mass="24871">MRRRRFLQASGAAALCAAAGCLGDDTPPPRKSNALSDVELRSSGEEPALEVDLADDPWVVSRYDSGSSSLAAPLALLADLSPVGVARGAKGGGGSGGRGATGRGTGGYSSAPRTGNGYAWYHGTHDDDDWYDNHSDEVTRYAAAVGTVGFAYLGRNATYVDDPPDPGPVSWDRTVDDPSDEASFQASNEGWYRTGAELVGERVDHSFGWASVDVLVEDDLGGEMAIEEEWKVSPRV</sequence>
<dbReference type="OrthoDB" id="199072at2157"/>
<protein>
    <recommendedName>
        <fullName evidence="4">Twin-arginine translocation signal domain-containing protein</fullName>
    </recommendedName>
</protein>
<accession>A0A2I8VFC2</accession>
<organism evidence="2 3">
    <name type="scientific">Salinigranum rubrum</name>
    <dbReference type="NCBI Taxonomy" id="755307"/>
    <lineage>
        <taxon>Archaea</taxon>
        <taxon>Methanobacteriati</taxon>
        <taxon>Methanobacteriota</taxon>
        <taxon>Stenosarchaea group</taxon>
        <taxon>Halobacteria</taxon>
        <taxon>Halobacteriales</taxon>
        <taxon>Haloferacaceae</taxon>
        <taxon>Salinigranum</taxon>
    </lineage>
</organism>
<dbReference type="EMBL" id="CP026309">
    <property type="protein sequence ID" value="AUV80627.1"/>
    <property type="molecule type" value="Genomic_DNA"/>
</dbReference>
<dbReference type="InterPro" id="IPR019546">
    <property type="entry name" value="TAT_signal_bac_arc"/>
</dbReference>
<dbReference type="InterPro" id="IPR006311">
    <property type="entry name" value="TAT_signal"/>
</dbReference>
<evidence type="ECO:0000313" key="3">
    <source>
        <dbReference type="Proteomes" id="UP000236584"/>
    </source>
</evidence>
<evidence type="ECO:0008006" key="4">
    <source>
        <dbReference type="Google" id="ProtNLM"/>
    </source>
</evidence>
<dbReference type="GeneID" id="35590876"/>
<evidence type="ECO:0000313" key="2">
    <source>
        <dbReference type="EMBL" id="AUV80627.1"/>
    </source>
</evidence>
<reference evidence="2 3" key="1">
    <citation type="submission" date="2018-01" db="EMBL/GenBank/DDBJ databases">
        <title>Complete genome sequence of Salinigranum rubrum GX10T, an extremely halophilic archaeon isolated from a marine solar saltern.</title>
        <authorList>
            <person name="Han S."/>
        </authorList>
    </citation>
    <scope>NUCLEOTIDE SEQUENCE [LARGE SCALE GENOMIC DNA]</scope>
    <source>
        <strain evidence="2 3">GX10</strain>
    </source>
</reference>
<dbReference type="Proteomes" id="UP000236584">
    <property type="component" value="Chromosome"/>
</dbReference>